<dbReference type="EMBL" id="AHMO02000008">
    <property type="protein sequence ID" value="EQA44735.1"/>
    <property type="molecule type" value="Genomic_DNA"/>
</dbReference>
<gene>
    <name evidence="3" type="ORF">LEP1GSC050_2815</name>
</gene>
<dbReference type="PANTHER" id="PTHR40114">
    <property type="entry name" value="SLR0698 PROTEIN"/>
    <property type="match status" value="1"/>
</dbReference>
<dbReference type="InterPro" id="IPR033469">
    <property type="entry name" value="CYTH-like_dom_sf"/>
</dbReference>
<dbReference type="RefSeq" id="WP_010571016.1">
    <property type="nucleotide sequence ID" value="NZ_AHMO02000008.1"/>
</dbReference>
<evidence type="ECO:0000313" key="4">
    <source>
        <dbReference type="Proteomes" id="UP000015454"/>
    </source>
</evidence>
<feature type="active site" description="Proton acceptor" evidence="1">
    <location>
        <position position="27"/>
    </location>
</feature>
<dbReference type="Proteomes" id="UP000015454">
    <property type="component" value="Unassembled WGS sequence"/>
</dbReference>
<sequence length="153" mass="18046">MEIERKFLVCNEEYKKLAQPEHIVQGYLNSDKSRTVRVRLKEAKGFITIKSVTVGISREEFEYEIPNDDARQILENICEKPILEKNRYSINYRGSIWEIDEFLGDNQGLVVAEIELDDPKQLFEKPDWIGKEVSDDPRYFNSSLIKNPFKTWK</sequence>
<protein>
    <submittedName>
        <fullName evidence="3">Adenylate cyclase</fullName>
    </submittedName>
</protein>
<evidence type="ECO:0000259" key="2">
    <source>
        <dbReference type="PROSITE" id="PS51707"/>
    </source>
</evidence>
<dbReference type="PIRSF" id="PIRSF016487">
    <property type="entry name" value="CYTH_UCP016487"/>
    <property type="match status" value="1"/>
</dbReference>
<proteinExistence type="predicted"/>
<dbReference type="PANTHER" id="PTHR40114:SF1">
    <property type="entry name" value="SLR0698 PROTEIN"/>
    <property type="match status" value="1"/>
</dbReference>
<dbReference type="Pfam" id="PF01928">
    <property type="entry name" value="CYTH"/>
    <property type="match status" value="1"/>
</dbReference>
<dbReference type="STRING" id="1049789.LEP1GSC050_2815"/>
<organism evidence="3 4">
    <name type="scientific">Leptospira broomii serovar Hurstbridge str. 5399</name>
    <dbReference type="NCBI Taxonomy" id="1049789"/>
    <lineage>
        <taxon>Bacteria</taxon>
        <taxon>Pseudomonadati</taxon>
        <taxon>Spirochaetota</taxon>
        <taxon>Spirochaetia</taxon>
        <taxon>Leptospirales</taxon>
        <taxon>Leptospiraceae</taxon>
        <taxon>Leptospira</taxon>
    </lineage>
</organism>
<dbReference type="OrthoDB" id="9805588at2"/>
<name>T0F0Q3_9LEPT</name>
<evidence type="ECO:0000256" key="1">
    <source>
        <dbReference type="PIRSR" id="PIRSR016487-1"/>
    </source>
</evidence>
<dbReference type="InterPro" id="IPR023577">
    <property type="entry name" value="CYTH_domain"/>
</dbReference>
<reference evidence="3" key="1">
    <citation type="submission" date="2013-05" db="EMBL/GenBank/DDBJ databases">
        <authorList>
            <person name="Harkins D.M."/>
            <person name="Durkin A.S."/>
            <person name="Brinkac L.M."/>
            <person name="Haft D.H."/>
            <person name="Selengut J.D."/>
            <person name="Sanka R."/>
            <person name="DePew J."/>
            <person name="Purushe J."/>
            <person name="Hartskeerl R.A."/>
            <person name="Ahmed A."/>
            <person name="van der Linden H."/>
            <person name="Goris M.G.A."/>
            <person name="Vinetz J.M."/>
            <person name="Sutton G.G."/>
            <person name="Nierman W.C."/>
            <person name="Fouts D.E."/>
        </authorList>
    </citation>
    <scope>NUCLEOTIDE SEQUENCE [LARGE SCALE GENOMIC DNA]</scope>
    <source>
        <strain evidence="3">5399</strain>
    </source>
</reference>
<keyword evidence="4" id="KW-1185">Reference proteome</keyword>
<dbReference type="AlphaFoldDB" id="T0F0Q3"/>
<feature type="domain" description="CYTH" evidence="2">
    <location>
        <begin position="1"/>
        <end position="146"/>
    </location>
</feature>
<accession>T0F0Q3</accession>
<dbReference type="CDD" id="cd07891">
    <property type="entry name" value="CYTH-like_CthTTM-like_1"/>
    <property type="match status" value="1"/>
</dbReference>
<dbReference type="PROSITE" id="PS51707">
    <property type="entry name" value="CYTH"/>
    <property type="match status" value="1"/>
</dbReference>
<dbReference type="SMART" id="SM01118">
    <property type="entry name" value="CYTH"/>
    <property type="match status" value="1"/>
</dbReference>
<dbReference type="Gene3D" id="2.40.320.10">
    <property type="entry name" value="Hypothetical Protein Pfu-838710-001"/>
    <property type="match status" value="1"/>
</dbReference>
<dbReference type="SUPFAM" id="SSF55154">
    <property type="entry name" value="CYTH-like phosphatases"/>
    <property type="match status" value="1"/>
</dbReference>
<comment type="caution">
    <text evidence="3">The sequence shown here is derived from an EMBL/GenBank/DDBJ whole genome shotgun (WGS) entry which is preliminary data.</text>
</comment>
<evidence type="ECO:0000313" key="3">
    <source>
        <dbReference type="EMBL" id="EQA44735.1"/>
    </source>
</evidence>
<dbReference type="InterPro" id="IPR012042">
    <property type="entry name" value="NeuTTM/CthTTM-like"/>
</dbReference>